<evidence type="ECO:0000313" key="13">
    <source>
        <dbReference type="EMBL" id="ANJ66497.1"/>
    </source>
</evidence>
<dbReference type="PANTHER" id="PTHR43527:SF2">
    <property type="entry name" value="4-DIPHOSPHOCYTIDYL-2-C-METHYL-D-ERYTHRITOL KINASE, CHLOROPLASTIC"/>
    <property type="match status" value="1"/>
</dbReference>
<dbReference type="UniPathway" id="UPA00056">
    <property type="reaction ID" value="UER00094"/>
</dbReference>
<keyword evidence="7 10" id="KW-0067">ATP-binding</keyword>
<sequence>MPQTPPTTGKHTLPWLAPTKLNLFLHIIGRIETPPFAGYHELQTYFQLINYGDRLMFTPTDTPGTQIIWTPGEESIAHKPARMEDDLIHRAAALLQARRPSRGRANKGMQITLQKNAPVGGGMGGGSSAAATTLIALNHYWELDIEREELQEIGLTLGADVPVFIEGRSAWAEGIGERLTPLPSPVADQWFVIVVPDASSWTQKLFAHPELPRSTPRQRPETLLPDWQKNGFNAFERILLEDAPTIRRCFDALQREAGFARITGSGACLFAPVPDRAEGKRIAERIRQNTPEIKRVIIAPALRNPISADSGVKNI</sequence>
<evidence type="ECO:0000313" key="14">
    <source>
        <dbReference type="Proteomes" id="UP000078596"/>
    </source>
</evidence>
<dbReference type="InterPro" id="IPR013750">
    <property type="entry name" value="GHMP_kinase_C_dom"/>
</dbReference>
<dbReference type="GO" id="GO:0005524">
    <property type="term" value="F:ATP binding"/>
    <property type="evidence" value="ECO:0007669"/>
    <property type="project" value="UniProtKB-UniRule"/>
</dbReference>
<dbReference type="InterPro" id="IPR004424">
    <property type="entry name" value="IspE"/>
</dbReference>
<comment type="catalytic activity">
    <reaction evidence="10">
        <text>4-CDP-2-C-methyl-D-erythritol + ATP = 4-CDP-2-C-methyl-D-erythritol 2-phosphate + ADP + H(+)</text>
        <dbReference type="Rhea" id="RHEA:18437"/>
        <dbReference type="ChEBI" id="CHEBI:15378"/>
        <dbReference type="ChEBI" id="CHEBI:30616"/>
        <dbReference type="ChEBI" id="CHEBI:57823"/>
        <dbReference type="ChEBI" id="CHEBI:57919"/>
        <dbReference type="ChEBI" id="CHEBI:456216"/>
        <dbReference type="EC" id="2.7.1.148"/>
    </reaction>
</comment>
<accession>A0A191ZF58</accession>
<evidence type="ECO:0000259" key="12">
    <source>
        <dbReference type="Pfam" id="PF08544"/>
    </source>
</evidence>
<keyword evidence="14" id="KW-1185">Reference proteome</keyword>
<dbReference type="EC" id="2.7.1.148" evidence="2 10"/>
<evidence type="ECO:0000256" key="10">
    <source>
        <dbReference type="HAMAP-Rule" id="MF_00061"/>
    </source>
</evidence>
<evidence type="ECO:0000256" key="2">
    <source>
        <dbReference type="ARBA" id="ARBA00012052"/>
    </source>
</evidence>
<evidence type="ECO:0000256" key="9">
    <source>
        <dbReference type="ARBA" id="ARBA00032554"/>
    </source>
</evidence>
<feature type="active site" evidence="10">
    <location>
        <position position="20"/>
    </location>
</feature>
<dbReference type="Gene3D" id="3.30.230.10">
    <property type="match status" value="1"/>
</dbReference>
<dbReference type="GO" id="GO:0016114">
    <property type="term" value="P:terpenoid biosynthetic process"/>
    <property type="evidence" value="ECO:0007669"/>
    <property type="project" value="UniProtKB-UniRule"/>
</dbReference>
<dbReference type="Pfam" id="PF00288">
    <property type="entry name" value="GHMP_kinases_N"/>
    <property type="match status" value="1"/>
</dbReference>
<dbReference type="GO" id="GO:0050515">
    <property type="term" value="F:4-(cytidine 5'-diphospho)-2-C-methyl-D-erythritol kinase activity"/>
    <property type="evidence" value="ECO:0007669"/>
    <property type="project" value="UniProtKB-UniRule"/>
</dbReference>
<dbReference type="STRING" id="1860122.A9404_03080"/>
<dbReference type="GO" id="GO:0019288">
    <property type="term" value="P:isopentenyl diphosphate biosynthetic process, methylerythritol 4-phosphate pathway"/>
    <property type="evidence" value="ECO:0007669"/>
    <property type="project" value="UniProtKB-UniRule"/>
</dbReference>
<dbReference type="KEGG" id="haz:A9404_03080"/>
<dbReference type="InterPro" id="IPR014721">
    <property type="entry name" value="Ribsml_uS5_D2-typ_fold_subgr"/>
</dbReference>
<evidence type="ECO:0000256" key="3">
    <source>
        <dbReference type="ARBA" id="ARBA00017473"/>
    </source>
</evidence>
<reference evidence="13 14" key="1">
    <citation type="submission" date="2016-06" db="EMBL/GenBank/DDBJ databases">
        <title>Insight into the functional genes involving in sulfur oxidation in Pearl River water.</title>
        <authorList>
            <person name="Luo J."/>
            <person name="Tan X."/>
            <person name="Lin W."/>
        </authorList>
    </citation>
    <scope>NUCLEOTIDE SEQUENCE [LARGE SCALE GENOMIC DNA]</scope>
    <source>
        <strain evidence="13 14">LS2</strain>
    </source>
</reference>
<feature type="domain" description="GHMP kinase N-terminal" evidence="11">
    <location>
        <begin position="87"/>
        <end position="167"/>
    </location>
</feature>
<evidence type="ECO:0000256" key="6">
    <source>
        <dbReference type="ARBA" id="ARBA00022777"/>
    </source>
</evidence>
<dbReference type="HAMAP" id="MF_00061">
    <property type="entry name" value="IspE"/>
    <property type="match status" value="1"/>
</dbReference>
<evidence type="ECO:0000256" key="4">
    <source>
        <dbReference type="ARBA" id="ARBA00022679"/>
    </source>
</evidence>
<keyword evidence="5 10" id="KW-0547">Nucleotide-binding</keyword>
<evidence type="ECO:0000259" key="11">
    <source>
        <dbReference type="Pfam" id="PF00288"/>
    </source>
</evidence>
<dbReference type="AlphaFoldDB" id="A0A191ZF58"/>
<name>A0A191ZF58_9GAMM</name>
<comment type="function">
    <text evidence="10">Catalyzes the phosphorylation of the position 2 hydroxy group of 4-diphosphocytidyl-2C-methyl-D-erythritol.</text>
</comment>
<evidence type="ECO:0000256" key="8">
    <source>
        <dbReference type="ARBA" id="ARBA00023229"/>
    </source>
</evidence>
<protein>
    <recommendedName>
        <fullName evidence="3 10">4-diphosphocytidyl-2-C-methyl-D-erythritol kinase</fullName>
        <shortName evidence="10">CMK</shortName>
        <ecNumber evidence="2 10">2.7.1.148</ecNumber>
    </recommendedName>
    <alternativeName>
        <fullName evidence="9 10">4-(cytidine-5'-diphospho)-2-C-methyl-D-erythritol kinase</fullName>
    </alternativeName>
</protein>
<organism evidence="13 14">
    <name type="scientific">Halothiobacillus diazotrophicus</name>
    <dbReference type="NCBI Taxonomy" id="1860122"/>
    <lineage>
        <taxon>Bacteria</taxon>
        <taxon>Pseudomonadati</taxon>
        <taxon>Pseudomonadota</taxon>
        <taxon>Gammaproteobacteria</taxon>
        <taxon>Chromatiales</taxon>
        <taxon>Halothiobacillaceae</taxon>
        <taxon>Halothiobacillus</taxon>
    </lineage>
</organism>
<dbReference type="InterPro" id="IPR020568">
    <property type="entry name" value="Ribosomal_Su5_D2-typ_SF"/>
</dbReference>
<keyword evidence="4 10" id="KW-0808">Transferase</keyword>
<dbReference type="SUPFAM" id="SSF54211">
    <property type="entry name" value="Ribosomal protein S5 domain 2-like"/>
    <property type="match status" value="1"/>
</dbReference>
<dbReference type="NCBIfam" id="TIGR00154">
    <property type="entry name" value="ispE"/>
    <property type="match status" value="1"/>
</dbReference>
<feature type="domain" description="GHMP kinase C-terminal" evidence="12">
    <location>
        <begin position="244"/>
        <end position="289"/>
    </location>
</feature>
<evidence type="ECO:0000256" key="5">
    <source>
        <dbReference type="ARBA" id="ARBA00022741"/>
    </source>
</evidence>
<comment type="pathway">
    <text evidence="10">Isoprenoid biosynthesis; isopentenyl diphosphate biosynthesis via DXP pathway; isopentenyl diphosphate from 1-deoxy-D-xylulose 5-phosphate: step 3/6.</text>
</comment>
<dbReference type="EMBL" id="CP016027">
    <property type="protein sequence ID" value="ANJ66497.1"/>
    <property type="molecule type" value="Genomic_DNA"/>
</dbReference>
<evidence type="ECO:0000256" key="7">
    <source>
        <dbReference type="ARBA" id="ARBA00022840"/>
    </source>
</evidence>
<dbReference type="InterPro" id="IPR036554">
    <property type="entry name" value="GHMP_kinase_C_sf"/>
</dbReference>
<keyword evidence="6 10" id="KW-0418">Kinase</keyword>
<dbReference type="PANTHER" id="PTHR43527">
    <property type="entry name" value="4-DIPHOSPHOCYTIDYL-2-C-METHYL-D-ERYTHRITOL KINASE, CHLOROPLASTIC"/>
    <property type="match status" value="1"/>
</dbReference>
<dbReference type="OrthoDB" id="9809438at2"/>
<evidence type="ECO:0000256" key="1">
    <source>
        <dbReference type="ARBA" id="ARBA00009684"/>
    </source>
</evidence>
<gene>
    <name evidence="10" type="primary">ispE</name>
    <name evidence="13" type="ORF">A9404_03080</name>
</gene>
<dbReference type="InterPro" id="IPR006204">
    <property type="entry name" value="GHMP_kinase_N_dom"/>
</dbReference>
<feature type="active site" evidence="10">
    <location>
        <position position="160"/>
    </location>
</feature>
<dbReference type="SUPFAM" id="SSF55060">
    <property type="entry name" value="GHMP Kinase, C-terminal domain"/>
    <property type="match status" value="1"/>
</dbReference>
<dbReference type="Pfam" id="PF08544">
    <property type="entry name" value="GHMP_kinases_C"/>
    <property type="match status" value="1"/>
</dbReference>
<dbReference type="Gene3D" id="3.30.70.890">
    <property type="entry name" value="GHMP kinase, C-terminal domain"/>
    <property type="match status" value="1"/>
</dbReference>
<keyword evidence="8 10" id="KW-0414">Isoprene biosynthesis</keyword>
<comment type="similarity">
    <text evidence="1 10">Belongs to the GHMP kinase family. IspE subfamily.</text>
</comment>
<proteinExistence type="inferred from homology"/>
<feature type="binding site" evidence="10">
    <location>
        <begin position="118"/>
        <end position="128"/>
    </location>
    <ligand>
        <name>ATP</name>
        <dbReference type="ChEBI" id="CHEBI:30616"/>
    </ligand>
</feature>
<dbReference type="PIRSF" id="PIRSF010376">
    <property type="entry name" value="IspE"/>
    <property type="match status" value="1"/>
</dbReference>
<dbReference type="Proteomes" id="UP000078596">
    <property type="component" value="Chromosome"/>
</dbReference>
<dbReference type="RefSeq" id="WP_066098568.1">
    <property type="nucleotide sequence ID" value="NZ_CP016027.1"/>
</dbReference>